<evidence type="ECO:0000256" key="5">
    <source>
        <dbReference type="SAM" id="MobiDB-lite"/>
    </source>
</evidence>
<evidence type="ECO:0000313" key="7">
    <source>
        <dbReference type="Proteomes" id="UP000269945"/>
    </source>
</evidence>
<dbReference type="GO" id="GO:1990904">
    <property type="term" value="C:ribonucleoprotein complex"/>
    <property type="evidence" value="ECO:0007669"/>
    <property type="project" value="UniProtKB-KW"/>
</dbReference>
<dbReference type="FunFam" id="2.30.30.70:FF:000001">
    <property type="entry name" value="60S ribosomal protein L21"/>
    <property type="match status" value="1"/>
</dbReference>
<reference evidence="6 7" key="1">
    <citation type="submission" date="2018-10" db="EMBL/GenBank/DDBJ databases">
        <authorList>
            <person name="Ekblom R."/>
            <person name="Jareborg N."/>
        </authorList>
    </citation>
    <scope>NUCLEOTIDE SEQUENCE [LARGE SCALE GENOMIC DNA]</scope>
    <source>
        <tissue evidence="6">Muscle</tissue>
    </source>
</reference>
<evidence type="ECO:0000256" key="2">
    <source>
        <dbReference type="ARBA" id="ARBA00022980"/>
    </source>
</evidence>
<dbReference type="InterPro" id="IPR018259">
    <property type="entry name" value="Ribosomal_eL21_CS"/>
</dbReference>
<keyword evidence="3" id="KW-0687">Ribonucleoprotein</keyword>
<protein>
    <recommendedName>
        <fullName evidence="4">60S ribosomal protein L21</fullName>
    </recommendedName>
</protein>
<dbReference type="InterPro" id="IPR001147">
    <property type="entry name" value="Ribosomal_eL21"/>
</dbReference>
<dbReference type="AlphaFoldDB" id="A0A9X9LWM9"/>
<feature type="region of interest" description="Disordered" evidence="5">
    <location>
        <begin position="54"/>
        <end position="107"/>
    </location>
</feature>
<dbReference type="GO" id="GO:0006412">
    <property type="term" value="P:translation"/>
    <property type="evidence" value="ECO:0007669"/>
    <property type="project" value="InterPro"/>
</dbReference>
<dbReference type="Gene3D" id="2.30.30.70">
    <property type="entry name" value="Ribosomal protein L21"/>
    <property type="match status" value="1"/>
</dbReference>
<dbReference type="InterPro" id="IPR036948">
    <property type="entry name" value="Ribosomal_eL21_sf"/>
</dbReference>
<proteinExistence type="inferred from homology"/>
<dbReference type="EMBL" id="CYRY02024722">
    <property type="protein sequence ID" value="VCW98190.1"/>
    <property type="molecule type" value="Genomic_DNA"/>
</dbReference>
<dbReference type="GO" id="GO:0005840">
    <property type="term" value="C:ribosome"/>
    <property type="evidence" value="ECO:0007669"/>
    <property type="project" value="UniProtKB-KW"/>
</dbReference>
<dbReference type="Pfam" id="PF01157">
    <property type="entry name" value="Ribosomal_L21e"/>
    <property type="match status" value="1"/>
</dbReference>
<sequence length="107" mass="12139">MFSRPFGKHRVVPLATNIQIYKKGDTVDIKGMSTVQTGMPHKCYHGRTGRVYHGSQRATGTAVNKQVKGRSLAKRTDGRSEHVKYSKSRDSLPKRLKENDQRKKKSL</sequence>
<organism evidence="6 7">
    <name type="scientific">Gulo gulo</name>
    <name type="common">Wolverine</name>
    <name type="synonym">Gluton</name>
    <dbReference type="NCBI Taxonomy" id="48420"/>
    <lineage>
        <taxon>Eukaryota</taxon>
        <taxon>Metazoa</taxon>
        <taxon>Chordata</taxon>
        <taxon>Craniata</taxon>
        <taxon>Vertebrata</taxon>
        <taxon>Euteleostomi</taxon>
        <taxon>Mammalia</taxon>
        <taxon>Eutheria</taxon>
        <taxon>Laurasiatheria</taxon>
        <taxon>Carnivora</taxon>
        <taxon>Caniformia</taxon>
        <taxon>Musteloidea</taxon>
        <taxon>Mustelidae</taxon>
        <taxon>Guloninae</taxon>
        <taxon>Gulo</taxon>
    </lineage>
</organism>
<evidence type="ECO:0000256" key="1">
    <source>
        <dbReference type="ARBA" id="ARBA00008427"/>
    </source>
</evidence>
<dbReference type="SUPFAM" id="SSF50104">
    <property type="entry name" value="Translation proteins SH3-like domain"/>
    <property type="match status" value="1"/>
</dbReference>
<evidence type="ECO:0000256" key="3">
    <source>
        <dbReference type="ARBA" id="ARBA00023274"/>
    </source>
</evidence>
<name>A0A9X9LWM9_GULGU</name>
<dbReference type="GO" id="GO:0031090">
    <property type="term" value="C:organelle membrane"/>
    <property type="evidence" value="ECO:0007669"/>
    <property type="project" value="UniProtKB-ARBA"/>
</dbReference>
<evidence type="ECO:0000256" key="4">
    <source>
        <dbReference type="ARBA" id="ARBA00035327"/>
    </source>
</evidence>
<feature type="compositionally biased region" description="Basic and acidic residues" evidence="5">
    <location>
        <begin position="74"/>
        <end position="101"/>
    </location>
</feature>
<keyword evidence="2" id="KW-0689">Ribosomal protein</keyword>
<dbReference type="GO" id="GO:0003735">
    <property type="term" value="F:structural constituent of ribosome"/>
    <property type="evidence" value="ECO:0007669"/>
    <property type="project" value="InterPro"/>
</dbReference>
<dbReference type="InterPro" id="IPR008991">
    <property type="entry name" value="Translation_prot_SH3-like_sf"/>
</dbReference>
<dbReference type="PANTHER" id="PTHR20981">
    <property type="entry name" value="60S RIBOSOMAL PROTEIN L21"/>
    <property type="match status" value="1"/>
</dbReference>
<dbReference type="Proteomes" id="UP000269945">
    <property type="component" value="Unassembled WGS sequence"/>
</dbReference>
<gene>
    <name evidence="6" type="ORF">BN2614_LOCUS7</name>
</gene>
<keyword evidence="7" id="KW-1185">Reference proteome</keyword>
<accession>A0A9X9LWM9</accession>
<dbReference type="PROSITE" id="PS01171">
    <property type="entry name" value="RIBOSOMAL_L21E"/>
    <property type="match status" value="1"/>
</dbReference>
<comment type="caution">
    <text evidence="6">The sequence shown here is derived from an EMBL/GenBank/DDBJ whole genome shotgun (WGS) entry which is preliminary data.</text>
</comment>
<comment type="similarity">
    <text evidence="1">Belongs to the eukaryotic ribosomal protein eL21 family.</text>
</comment>
<evidence type="ECO:0000313" key="6">
    <source>
        <dbReference type="EMBL" id="VCW98190.1"/>
    </source>
</evidence>